<dbReference type="GO" id="GO:0009055">
    <property type="term" value="F:electron transfer activity"/>
    <property type="evidence" value="ECO:0007669"/>
    <property type="project" value="InterPro"/>
</dbReference>
<dbReference type="EMBL" id="VDUZ01000004">
    <property type="protein sequence ID" value="TXL80513.1"/>
    <property type="molecule type" value="Genomic_DNA"/>
</dbReference>
<evidence type="ECO:0000313" key="7">
    <source>
        <dbReference type="EMBL" id="TXL80513.1"/>
    </source>
</evidence>
<reference evidence="7 8" key="1">
    <citation type="submission" date="2019-06" db="EMBL/GenBank/DDBJ databases">
        <title>New taxonomy in bacterial strain CC-CFT640, isolated from vineyard.</title>
        <authorList>
            <person name="Lin S.-Y."/>
            <person name="Tsai C.-F."/>
            <person name="Young C.-C."/>
        </authorList>
    </citation>
    <scope>NUCLEOTIDE SEQUENCE [LARGE SCALE GENOMIC DNA]</scope>
    <source>
        <strain evidence="7 8">CC-CFT640</strain>
    </source>
</reference>
<dbReference type="PANTHER" id="PTHR30600">
    <property type="entry name" value="CYTOCHROME C PEROXIDASE-RELATED"/>
    <property type="match status" value="1"/>
</dbReference>
<dbReference type="GO" id="GO:0046872">
    <property type="term" value="F:metal ion binding"/>
    <property type="evidence" value="ECO:0007669"/>
    <property type="project" value="UniProtKB-KW"/>
</dbReference>
<keyword evidence="2 4" id="KW-0479">Metal-binding</keyword>
<evidence type="ECO:0000256" key="2">
    <source>
        <dbReference type="ARBA" id="ARBA00022723"/>
    </source>
</evidence>
<feature type="region of interest" description="Disordered" evidence="5">
    <location>
        <begin position="402"/>
        <end position="425"/>
    </location>
</feature>
<dbReference type="OrthoDB" id="417271at2"/>
<feature type="domain" description="Cytochrome c" evidence="6">
    <location>
        <begin position="69"/>
        <end position="233"/>
    </location>
</feature>
<dbReference type="Pfam" id="PF21419">
    <property type="entry name" value="RoxA-like_Cyt-c"/>
    <property type="match status" value="1"/>
</dbReference>
<organism evidence="7 8">
    <name type="scientific">Vineibacter terrae</name>
    <dbReference type="NCBI Taxonomy" id="2586908"/>
    <lineage>
        <taxon>Bacteria</taxon>
        <taxon>Pseudomonadati</taxon>
        <taxon>Pseudomonadota</taxon>
        <taxon>Alphaproteobacteria</taxon>
        <taxon>Hyphomicrobiales</taxon>
        <taxon>Vineibacter</taxon>
    </lineage>
</organism>
<dbReference type="Proteomes" id="UP000321638">
    <property type="component" value="Unassembled WGS sequence"/>
</dbReference>
<keyword evidence="3 4" id="KW-0408">Iron</keyword>
<dbReference type="InterPro" id="IPR051395">
    <property type="entry name" value="Cytochrome_c_Peroxidase/MauG"/>
</dbReference>
<dbReference type="PROSITE" id="PS51007">
    <property type="entry name" value="CYTC"/>
    <property type="match status" value="2"/>
</dbReference>
<evidence type="ECO:0000313" key="8">
    <source>
        <dbReference type="Proteomes" id="UP000321638"/>
    </source>
</evidence>
<evidence type="ECO:0000256" key="5">
    <source>
        <dbReference type="SAM" id="MobiDB-lite"/>
    </source>
</evidence>
<dbReference type="Gene3D" id="1.10.760.10">
    <property type="entry name" value="Cytochrome c-like domain"/>
    <property type="match status" value="1"/>
</dbReference>
<name>A0A5C8PU25_9HYPH</name>
<dbReference type="GO" id="GO:0020037">
    <property type="term" value="F:heme binding"/>
    <property type="evidence" value="ECO:0007669"/>
    <property type="project" value="InterPro"/>
</dbReference>
<evidence type="ECO:0000256" key="1">
    <source>
        <dbReference type="ARBA" id="ARBA00022617"/>
    </source>
</evidence>
<accession>A0A5C8PU25</accession>
<dbReference type="InterPro" id="IPR047758">
    <property type="entry name" value="CytoC_perox"/>
</dbReference>
<evidence type="ECO:0000256" key="3">
    <source>
        <dbReference type="ARBA" id="ARBA00023004"/>
    </source>
</evidence>
<dbReference type="InterPro" id="IPR036909">
    <property type="entry name" value="Cyt_c-like_dom_sf"/>
</dbReference>
<evidence type="ECO:0000259" key="6">
    <source>
        <dbReference type="PROSITE" id="PS51007"/>
    </source>
</evidence>
<evidence type="ECO:0000256" key="4">
    <source>
        <dbReference type="PROSITE-ProRule" id="PRU00433"/>
    </source>
</evidence>
<feature type="compositionally biased region" description="Polar residues" evidence="5">
    <location>
        <begin position="491"/>
        <end position="505"/>
    </location>
</feature>
<dbReference type="PANTHER" id="PTHR30600:SF9">
    <property type="entry name" value="BLR7738 PROTEIN"/>
    <property type="match status" value="1"/>
</dbReference>
<dbReference type="NCBIfam" id="NF040606">
    <property type="entry name" value="CytoC_perox"/>
    <property type="match status" value="1"/>
</dbReference>
<protein>
    <submittedName>
        <fullName evidence="7">Cytochrome c</fullName>
    </submittedName>
</protein>
<dbReference type="InterPro" id="IPR009056">
    <property type="entry name" value="Cyt_c-like_dom"/>
</dbReference>
<proteinExistence type="predicted"/>
<dbReference type="GO" id="GO:0004130">
    <property type="term" value="F:cytochrome-c peroxidase activity"/>
    <property type="evidence" value="ECO:0007669"/>
    <property type="project" value="TreeGrafter"/>
</dbReference>
<keyword evidence="8" id="KW-1185">Reference proteome</keyword>
<sequence>MAVFQEDSWTAANRDEFYSLDQGSEIMPLAWIRALKRLNGEPFLSDGLARHGYLPNPASKAGLPIGFTVAGKPGAETFGMTCAACHTRQIEVGGRSYRIDGGPALADFQSLLVDLQFAVNAVLVDATVFADFAASVLGGAPKADEEAALRQALEAWHHRYALWMSGVPSDAPWGPGRLDAVAMIFNRLTGLGLGPPPHHVIARNIRRADAPVRSPFLWNAARQDFTQWAGFADNGDPMTALARNLGQVFGVFARFHPEKDPADDLLGFDYLRKNSANFKGLLRLEELTRSIGAPRWPWSLDEALAEQGKRVFADHCQSCHGKETGTPRGGLDTWKTRIIPAAEIRTDARQLHTLQRTAFAGVLEGATVPTLQVFKGPLKHEDLALGILSVSMAGTLTAFQRQAQGAPSGPPSGGDAARAEGHVPRNAKPGYEARVLEGIWAAAPYLHNGSVPTLDDLLKRPEDRPASFKVGPAYDIERIGLAREQRQSDAVLTTTDCREPSSGNSRCGHDYGTDLPDHKKRQLLEYLKKL</sequence>
<dbReference type="SUPFAM" id="SSF46626">
    <property type="entry name" value="Cytochrome c"/>
    <property type="match status" value="2"/>
</dbReference>
<feature type="region of interest" description="Disordered" evidence="5">
    <location>
        <begin position="491"/>
        <end position="514"/>
    </location>
</feature>
<feature type="domain" description="Cytochrome c" evidence="6">
    <location>
        <begin position="303"/>
        <end position="530"/>
    </location>
</feature>
<dbReference type="AlphaFoldDB" id="A0A5C8PU25"/>
<gene>
    <name evidence="7" type="ORF">FHP25_05215</name>
</gene>
<comment type="caution">
    <text evidence="7">The sequence shown here is derived from an EMBL/GenBank/DDBJ whole genome shotgun (WGS) entry which is preliminary data.</text>
</comment>
<keyword evidence="1 4" id="KW-0349">Heme</keyword>